<dbReference type="PANTHER" id="PTHR44520:SF2">
    <property type="entry name" value="RESPONSE REGULATOR RCP1"/>
    <property type="match status" value="1"/>
</dbReference>
<dbReference type="InterPro" id="IPR001789">
    <property type="entry name" value="Sig_transdc_resp-reg_receiver"/>
</dbReference>
<dbReference type="AlphaFoldDB" id="A0A418M2F9"/>
<evidence type="ECO:0000256" key="1">
    <source>
        <dbReference type="PROSITE-ProRule" id="PRU00169"/>
    </source>
</evidence>
<sequence>MRTPFLYIVDDDDDYRFLLKQVFTQYLPQYPAQFLNGGQALLEHVATDAVRPSLILLDLNMPKLSGYDTLLRLKHPASGPTFDGPVLSSQHHWQAVPVVMMTNSSVSHELELCYEAGANSFITKPANPEQLLQTMRSICQYWLDMNRLPGT</sequence>
<protein>
    <submittedName>
        <fullName evidence="3">Response regulator</fullName>
    </submittedName>
</protein>
<dbReference type="SMART" id="SM00448">
    <property type="entry name" value="REC"/>
    <property type="match status" value="1"/>
</dbReference>
<keyword evidence="1" id="KW-0597">Phosphoprotein</keyword>
<name>A0A418M2F9_9BACT</name>
<dbReference type="RefSeq" id="WP_119670141.1">
    <property type="nucleotide sequence ID" value="NZ_QXED01000007.1"/>
</dbReference>
<accession>A0A418M2F9</accession>
<gene>
    <name evidence="3" type="ORF">DYU11_23320</name>
</gene>
<dbReference type="EMBL" id="QXED01000007">
    <property type="protein sequence ID" value="RIV19856.1"/>
    <property type="molecule type" value="Genomic_DNA"/>
</dbReference>
<dbReference type="InterPro" id="IPR052893">
    <property type="entry name" value="TCS_response_regulator"/>
</dbReference>
<dbReference type="GO" id="GO:0000160">
    <property type="term" value="P:phosphorelay signal transduction system"/>
    <property type="evidence" value="ECO:0007669"/>
    <property type="project" value="InterPro"/>
</dbReference>
<organism evidence="3 4">
    <name type="scientific">Fibrisoma montanum</name>
    <dbReference type="NCBI Taxonomy" id="2305895"/>
    <lineage>
        <taxon>Bacteria</taxon>
        <taxon>Pseudomonadati</taxon>
        <taxon>Bacteroidota</taxon>
        <taxon>Cytophagia</taxon>
        <taxon>Cytophagales</taxon>
        <taxon>Spirosomataceae</taxon>
        <taxon>Fibrisoma</taxon>
    </lineage>
</organism>
<dbReference type="Pfam" id="PF00072">
    <property type="entry name" value="Response_reg"/>
    <property type="match status" value="1"/>
</dbReference>
<reference evidence="3 4" key="1">
    <citation type="submission" date="2018-08" db="EMBL/GenBank/DDBJ databases">
        <title>Fibrisoma montanum sp. nov., isolated from Danxia mountain soil.</title>
        <authorList>
            <person name="Huang Y."/>
        </authorList>
    </citation>
    <scope>NUCLEOTIDE SEQUENCE [LARGE SCALE GENOMIC DNA]</scope>
    <source>
        <strain evidence="3 4">HYT19</strain>
    </source>
</reference>
<evidence type="ECO:0000313" key="3">
    <source>
        <dbReference type="EMBL" id="RIV19856.1"/>
    </source>
</evidence>
<dbReference type="OrthoDB" id="673187at2"/>
<dbReference type="PANTHER" id="PTHR44520">
    <property type="entry name" value="RESPONSE REGULATOR RCP1-RELATED"/>
    <property type="match status" value="1"/>
</dbReference>
<evidence type="ECO:0000313" key="4">
    <source>
        <dbReference type="Proteomes" id="UP000283523"/>
    </source>
</evidence>
<dbReference type="PROSITE" id="PS50110">
    <property type="entry name" value="RESPONSE_REGULATORY"/>
    <property type="match status" value="1"/>
</dbReference>
<keyword evidence="4" id="KW-1185">Reference proteome</keyword>
<dbReference type="InterPro" id="IPR011006">
    <property type="entry name" value="CheY-like_superfamily"/>
</dbReference>
<dbReference type="Gene3D" id="3.40.50.2300">
    <property type="match status" value="1"/>
</dbReference>
<feature type="modified residue" description="4-aspartylphosphate" evidence="1">
    <location>
        <position position="58"/>
    </location>
</feature>
<proteinExistence type="predicted"/>
<feature type="domain" description="Response regulatory" evidence="2">
    <location>
        <begin position="5"/>
        <end position="139"/>
    </location>
</feature>
<dbReference type="Proteomes" id="UP000283523">
    <property type="component" value="Unassembled WGS sequence"/>
</dbReference>
<dbReference type="SUPFAM" id="SSF52172">
    <property type="entry name" value="CheY-like"/>
    <property type="match status" value="1"/>
</dbReference>
<comment type="caution">
    <text evidence="3">The sequence shown here is derived from an EMBL/GenBank/DDBJ whole genome shotgun (WGS) entry which is preliminary data.</text>
</comment>
<evidence type="ECO:0000259" key="2">
    <source>
        <dbReference type="PROSITE" id="PS50110"/>
    </source>
</evidence>